<gene>
    <name evidence="2" type="ORF">FG385_05865</name>
</gene>
<feature type="compositionally biased region" description="Low complexity" evidence="1">
    <location>
        <begin position="148"/>
        <end position="168"/>
    </location>
</feature>
<dbReference type="OrthoDB" id="3609074at2"/>
<sequence length="280" mass="29263">MKVAHDRRRSRQAPDALTVEDLLSAQEIDLTLVESALTEPVPDRTFLPPPRTRSKRDAPEREPESTVSKVAKLAGLTTAASLLIGAIVASSMLARARPEATQDPHPGPPQITGAAALGGFLPPAAGAPRPSVRAAEPVPSATVTSQVPAAQTQPAGGQAPAAGDTTTPSTAQATDGEKVAMVERFYRRMVSPHPEDALALLTPELAGDEPGDLVRAWSSMSEIDVDEVGVQPDGSVLAVVTMVQHDGVRLRVTQVFQVLGHAKGKDGVISRATLLSAEQL</sequence>
<feature type="compositionally biased region" description="Basic and acidic residues" evidence="1">
    <location>
        <begin position="55"/>
        <end position="64"/>
    </location>
</feature>
<dbReference type="EMBL" id="VDFW01000003">
    <property type="protein sequence ID" value="TNC28770.1"/>
    <property type="molecule type" value="Genomic_DNA"/>
</dbReference>
<organism evidence="2 3">
    <name type="scientific">Amycolatopsis alkalitolerans</name>
    <dbReference type="NCBI Taxonomy" id="2547244"/>
    <lineage>
        <taxon>Bacteria</taxon>
        <taxon>Bacillati</taxon>
        <taxon>Actinomycetota</taxon>
        <taxon>Actinomycetes</taxon>
        <taxon>Pseudonocardiales</taxon>
        <taxon>Pseudonocardiaceae</taxon>
        <taxon>Amycolatopsis</taxon>
    </lineage>
</organism>
<dbReference type="RefSeq" id="WP_139095540.1">
    <property type="nucleotide sequence ID" value="NZ_VDFW01000003.1"/>
</dbReference>
<evidence type="ECO:0000256" key="1">
    <source>
        <dbReference type="SAM" id="MobiDB-lite"/>
    </source>
</evidence>
<keyword evidence="3" id="KW-1185">Reference proteome</keyword>
<feature type="compositionally biased region" description="Low complexity" evidence="1">
    <location>
        <begin position="113"/>
        <end position="130"/>
    </location>
</feature>
<proteinExistence type="predicted"/>
<reference evidence="2 3" key="1">
    <citation type="submission" date="2019-06" db="EMBL/GenBank/DDBJ databases">
        <title>Amycolatopsis alkalitolerans sp. nov., isolated from Gastrodia elata Blume.</title>
        <authorList>
            <person name="Narsing Rao M.P."/>
            <person name="Li W.J."/>
        </authorList>
    </citation>
    <scope>NUCLEOTIDE SEQUENCE [LARGE SCALE GENOMIC DNA]</scope>
    <source>
        <strain evidence="2 3">SYSUP0005</strain>
    </source>
</reference>
<evidence type="ECO:0000313" key="2">
    <source>
        <dbReference type="EMBL" id="TNC28770.1"/>
    </source>
</evidence>
<comment type="caution">
    <text evidence="2">The sequence shown here is derived from an EMBL/GenBank/DDBJ whole genome shotgun (WGS) entry which is preliminary data.</text>
</comment>
<feature type="region of interest" description="Disordered" evidence="1">
    <location>
        <begin position="38"/>
        <end position="67"/>
    </location>
</feature>
<accession>A0A5C4MB81</accession>
<dbReference type="Proteomes" id="UP000305546">
    <property type="component" value="Unassembled WGS sequence"/>
</dbReference>
<dbReference type="AlphaFoldDB" id="A0A5C4MB81"/>
<feature type="region of interest" description="Disordered" evidence="1">
    <location>
        <begin position="97"/>
        <end position="175"/>
    </location>
</feature>
<name>A0A5C4MB81_9PSEU</name>
<protein>
    <submittedName>
        <fullName evidence="2">Uncharacterized protein</fullName>
    </submittedName>
</protein>
<evidence type="ECO:0000313" key="3">
    <source>
        <dbReference type="Proteomes" id="UP000305546"/>
    </source>
</evidence>